<accession>A0A6J6B9A7</accession>
<protein>
    <submittedName>
        <fullName evidence="2">Unannotated protein</fullName>
    </submittedName>
</protein>
<feature type="domain" description="HIT" evidence="1">
    <location>
        <begin position="38"/>
        <end position="141"/>
    </location>
</feature>
<organism evidence="2">
    <name type="scientific">freshwater metagenome</name>
    <dbReference type="NCBI Taxonomy" id="449393"/>
    <lineage>
        <taxon>unclassified sequences</taxon>
        <taxon>metagenomes</taxon>
        <taxon>ecological metagenomes</taxon>
    </lineage>
</organism>
<name>A0A6J6B9A7_9ZZZZ</name>
<gene>
    <name evidence="2" type="ORF">UFOPK1358_00716</name>
</gene>
<reference evidence="2" key="1">
    <citation type="submission" date="2020-05" db="EMBL/GenBank/DDBJ databases">
        <authorList>
            <person name="Chiriac C."/>
            <person name="Salcher M."/>
            <person name="Ghai R."/>
            <person name="Kavagutti S V."/>
        </authorList>
    </citation>
    <scope>NUCLEOTIDE SEQUENCE</scope>
</reference>
<dbReference type="GO" id="GO:0003824">
    <property type="term" value="F:catalytic activity"/>
    <property type="evidence" value="ECO:0007669"/>
    <property type="project" value="InterPro"/>
</dbReference>
<dbReference type="SUPFAM" id="SSF54197">
    <property type="entry name" value="HIT-like"/>
    <property type="match status" value="1"/>
</dbReference>
<dbReference type="PANTHER" id="PTHR46648">
    <property type="entry name" value="HIT FAMILY PROTEIN 1"/>
    <property type="match status" value="1"/>
</dbReference>
<dbReference type="InterPro" id="IPR001310">
    <property type="entry name" value="Histidine_triad_HIT"/>
</dbReference>
<dbReference type="AlphaFoldDB" id="A0A6J6B9A7"/>
<dbReference type="InterPro" id="IPR036265">
    <property type="entry name" value="HIT-like_sf"/>
</dbReference>
<dbReference type="Gene3D" id="3.30.428.10">
    <property type="entry name" value="HIT-like"/>
    <property type="match status" value="1"/>
</dbReference>
<dbReference type="GO" id="GO:0009117">
    <property type="term" value="P:nucleotide metabolic process"/>
    <property type="evidence" value="ECO:0007669"/>
    <property type="project" value="TreeGrafter"/>
</dbReference>
<dbReference type="Pfam" id="PF01230">
    <property type="entry name" value="HIT"/>
    <property type="match status" value="1"/>
</dbReference>
<dbReference type="PRINTS" id="PR00332">
    <property type="entry name" value="HISTRIAD"/>
</dbReference>
<dbReference type="PROSITE" id="PS51084">
    <property type="entry name" value="HIT_2"/>
    <property type="match status" value="1"/>
</dbReference>
<evidence type="ECO:0000259" key="1">
    <source>
        <dbReference type="PROSITE" id="PS51084"/>
    </source>
</evidence>
<sequence length="174" mass="19025">MVFGNESRAAAQRFVPALRTTRSVGDMSTDSAKPEDSVFTKIIRGDFPGRFVWEGPEVVAFLTIAPLRPGHTLVVTRQQVDQWTDLDEATWQEVARVQLAVATALKASFACERIGSIIAGLEVPHCHVHLVPIDHESDLNFANADSAANPEDLDLAAEQIRSALRELGHREVSG</sequence>
<dbReference type="EMBL" id="CAEZSF010000052">
    <property type="protein sequence ID" value="CAB4535601.1"/>
    <property type="molecule type" value="Genomic_DNA"/>
</dbReference>
<evidence type="ECO:0000313" key="2">
    <source>
        <dbReference type="EMBL" id="CAB4535601.1"/>
    </source>
</evidence>
<dbReference type="InterPro" id="IPR011146">
    <property type="entry name" value="HIT-like"/>
</dbReference>
<proteinExistence type="predicted"/>
<dbReference type="PANTHER" id="PTHR46648:SF1">
    <property type="entry name" value="ADENOSINE 5'-MONOPHOSPHORAMIDASE HNT1"/>
    <property type="match status" value="1"/>
</dbReference>